<dbReference type="InterPro" id="IPR011545">
    <property type="entry name" value="DEAD/DEAH_box_helicase_dom"/>
</dbReference>
<dbReference type="Pfam" id="PF00271">
    <property type="entry name" value="Helicase_C"/>
    <property type="match status" value="1"/>
</dbReference>
<evidence type="ECO:0000256" key="9">
    <source>
        <dbReference type="ARBA" id="ARBA00074363"/>
    </source>
</evidence>
<dbReference type="GO" id="GO:0016787">
    <property type="term" value="F:hydrolase activity"/>
    <property type="evidence" value="ECO:0007669"/>
    <property type="project" value="UniProtKB-KW"/>
</dbReference>
<dbReference type="STRING" id="450851.PHZ_c1711"/>
<evidence type="ECO:0000256" key="10">
    <source>
        <dbReference type="PROSITE-ProRule" id="PRU00552"/>
    </source>
</evidence>
<dbReference type="InterPro" id="IPR001650">
    <property type="entry name" value="Helicase_C-like"/>
</dbReference>
<evidence type="ECO:0000259" key="15">
    <source>
        <dbReference type="PROSITE" id="PS51195"/>
    </source>
</evidence>
<feature type="short sequence motif" description="Q motif" evidence="10">
    <location>
        <begin position="2"/>
        <end position="30"/>
    </location>
</feature>
<feature type="compositionally biased region" description="Basic and acidic residues" evidence="12">
    <location>
        <begin position="380"/>
        <end position="395"/>
    </location>
</feature>
<evidence type="ECO:0000256" key="11">
    <source>
        <dbReference type="RuleBase" id="RU000492"/>
    </source>
</evidence>
<keyword evidence="3 11" id="KW-0547">Nucleotide-binding</keyword>
<dbReference type="GO" id="GO:0005524">
    <property type="term" value="F:ATP binding"/>
    <property type="evidence" value="ECO:0007669"/>
    <property type="project" value="UniProtKB-KW"/>
</dbReference>
<dbReference type="GO" id="GO:0005829">
    <property type="term" value="C:cytosol"/>
    <property type="evidence" value="ECO:0007669"/>
    <property type="project" value="TreeGrafter"/>
</dbReference>
<dbReference type="GO" id="GO:0003724">
    <property type="term" value="F:RNA helicase activity"/>
    <property type="evidence" value="ECO:0007669"/>
    <property type="project" value="UniProtKB-EC"/>
</dbReference>
<evidence type="ECO:0000256" key="8">
    <source>
        <dbReference type="ARBA" id="ARBA00047984"/>
    </source>
</evidence>
<dbReference type="PANTHER" id="PTHR47959:SF13">
    <property type="entry name" value="ATP-DEPENDENT RNA HELICASE RHLE"/>
    <property type="match status" value="1"/>
</dbReference>
<dbReference type="PROSITE" id="PS51194">
    <property type="entry name" value="HELICASE_CTER"/>
    <property type="match status" value="1"/>
</dbReference>
<dbReference type="InterPro" id="IPR050079">
    <property type="entry name" value="DEAD_box_RNA_helicase"/>
</dbReference>
<feature type="domain" description="DEAD-box RNA helicase Q" evidence="15">
    <location>
        <begin position="2"/>
        <end position="30"/>
    </location>
</feature>
<evidence type="ECO:0000256" key="4">
    <source>
        <dbReference type="ARBA" id="ARBA00022801"/>
    </source>
</evidence>
<dbReference type="SMART" id="SM00490">
    <property type="entry name" value="HELICc"/>
    <property type="match status" value="1"/>
</dbReference>
<dbReference type="InterPro" id="IPR044742">
    <property type="entry name" value="DEAD/DEAH_RhlB"/>
</dbReference>
<evidence type="ECO:0000256" key="6">
    <source>
        <dbReference type="ARBA" id="ARBA00022840"/>
    </source>
</evidence>
<evidence type="ECO:0000256" key="3">
    <source>
        <dbReference type="ARBA" id="ARBA00022741"/>
    </source>
</evidence>
<feature type="region of interest" description="Disordered" evidence="12">
    <location>
        <begin position="379"/>
        <end position="513"/>
    </location>
</feature>
<name>B4RBS5_PHEZH</name>
<dbReference type="PROSITE" id="PS51195">
    <property type="entry name" value="Q_MOTIF"/>
    <property type="match status" value="1"/>
</dbReference>
<organism evidence="16 17">
    <name type="scientific">Phenylobacterium zucineum (strain HLK1)</name>
    <dbReference type="NCBI Taxonomy" id="450851"/>
    <lineage>
        <taxon>Bacteria</taxon>
        <taxon>Pseudomonadati</taxon>
        <taxon>Pseudomonadota</taxon>
        <taxon>Alphaproteobacteria</taxon>
        <taxon>Caulobacterales</taxon>
        <taxon>Caulobacteraceae</taxon>
        <taxon>Phenylobacterium</taxon>
    </lineage>
</organism>
<dbReference type="SMART" id="SM00487">
    <property type="entry name" value="DEXDc"/>
    <property type="match status" value="1"/>
</dbReference>
<dbReference type="Gene3D" id="3.40.50.300">
    <property type="entry name" value="P-loop containing nucleotide triphosphate hydrolases"/>
    <property type="match status" value="2"/>
</dbReference>
<dbReference type="RefSeq" id="WP_012522264.1">
    <property type="nucleotide sequence ID" value="NC_011144.1"/>
</dbReference>
<dbReference type="EMBL" id="CP000747">
    <property type="protein sequence ID" value="ACG78122.1"/>
    <property type="molecule type" value="Genomic_DNA"/>
</dbReference>
<dbReference type="InterPro" id="IPR014001">
    <property type="entry name" value="Helicase_ATP-bd"/>
</dbReference>
<dbReference type="GO" id="GO:0003676">
    <property type="term" value="F:nucleic acid binding"/>
    <property type="evidence" value="ECO:0007669"/>
    <property type="project" value="InterPro"/>
</dbReference>
<evidence type="ECO:0000259" key="13">
    <source>
        <dbReference type="PROSITE" id="PS51192"/>
    </source>
</evidence>
<feature type="compositionally biased region" description="Basic and acidic residues" evidence="12">
    <location>
        <begin position="404"/>
        <end position="416"/>
    </location>
</feature>
<dbReference type="InterPro" id="IPR014014">
    <property type="entry name" value="RNA_helicase_DEAD_Q_motif"/>
</dbReference>
<dbReference type="OrthoDB" id="9805696at2"/>
<dbReference type="Proteomes" id="UP000001868">
    <property type="component" value="Chromosome"/>
</dbReference>
<dbReference type="AlphaFoldDB" id="B4RBS5"/>
<feature type="compositionally biased region" description="Low complexity" evidence="12">
    <location>
        <begin position="417"/>
        <end position="427"/>
    </location>
</feature>
<evidence type="ECO:0000256" key="1">
    <source>
        <dbReference type="ARBA" id="ARBA00012552"/>
    </source>
</evidence>
<dbReference type="GO" id="GO:0042255">
    <property type="term" value="P:ribosome assembly"/>
    <property type="evidence" value="ECO:0007669"/>
    <property type="project" value="UniProtKB-ARBA"/>
</dbReference>
<dbReference type="Pfam" id="PF00270">
    <property type="entry name" value="DEAD"/>
    <property type="match status" value="1"/>
</dbReference>
<proteinExistence type="inferred from homology"/>
<dbReference type="PROSITE" id="PS51192">
    <property type="entry name" value="HELICASE_ATP_BIND_1"/>
    <property type="match status" value="1"/>
</dbReference>
<dbReference type="CDD" id="cd00268">
    <property type="entry name" value="DEADc"/>
    <property type="match status" value="1"/>
</dbReference>
<dbReference type="HOGENOM" id="CLU_003041_28_1_5"/>
<keyword evidence="6 11" id="KW-0067">ATP-binding</keyword>
<sequence length="513" mass="57025">MTEFSDLGLSPATLKAVAETGYTTATPIQAEAIPMALQGRDVLGIAQTGTGKTAAFTLPMIDRLAAGRAKARMPRALVIAPTRELADQVSASFEKYAMGQKLTWALLIGGVSFKDQEQKLDRGVDVLIATPGRLLDHFERGKLLMTGVQIMVVDEADRMLDMGFIPDLERIFKLTPAKKQTLFFSATMPPEITRLTKQFLNDPVRIEASRPATTAETITQYLVRIPSADPKAKRTALRELIGRAEINNGIVFCNRKTEVDIVAKSLKKHGFDAAAIHGDLDQATRMRTLESFRNGELKLLCASDVAARGLDIPAVSHVFNFDVPHHADDYVHRIGRTGRAGRTGEAFMIVTPADSKNLDKVLKLIGKTPEEVSLDLDWANIKDEPRPGRGRERGGRERKRKPREAREPRPRREKAEAAPAPAAEPAAQPQPAPRPARERPAEESRPARAERPARERPERERSERERPQRERPERERAEAQDRRRGRDDGDRVVGFGSDVPAFLQRPPPRSTKD</sequence>
<comment type="similarity">
    <text evidence="7 11">Belongs to the DEAD box helicase family.</text>
</comment>
<dbReference type="InterPro" id="IPR000629">
    <property type="entry name" value="RNA-helicase_DEAD-box_CS"/>
</dbReference>
<dbReference type="KEGG" id="pzu:PHZ_c1711"/>
<evidence type="ECO:0000256" key="12">
    <source>
        <dbReference type="SAM" id="MobiDB-lite"/>
    </source>
</evidence>
<accession>B4RBS5</accession>
<comment type="catalytic activity">
    <reaction evidence="8">
        <text>ATP + H2O = ADP + phosphate + H(+)</text>
        <dbReference type="Rhea" id="RHEA:13065"/>
        <dbReference type="ChEBI" id="CHEBI:15377"/>
        <dbReference type="ChEBI" id="CHEBI:15378"/>
        <dbReference type="ChEBI" id="CHEBI:30616"/>
        <dbReference type="ChEBI" id="CHEBI:43474"/>
        <dbReference type="ChEBI" id="CHEBI:456216"/>
        <dbReference type="EC" id="3.6.4.13"/>
    </reaction>
</comment>
<feature type="domain" description="Helicase C-terminal" evidence="14">
    <location>
        <begin position="236"/>
        <end position="380"/>
    </location>
</feature>
<evidence type="ECO:0000256" key="5">
    <source>
        <dbReference type="ARBA" id="ARBA00022806"/>
    </source>
</evidence>
<feature type="compositionally biased region" description="Basic and acidic residues" evidence="12">
    <location>
        <begin position="435"/>
        <end position="491"/>
    </location>
</feature>
<reference evidence="16 17" key="1">
    <citation type="journal article" date="2008" name="BMC Genomics">
        <title>Complete genome of Phenylobacterium zucineum - a novel facultative intracellular bacterium isolated from human erythroleukemia cell line K562.</title>
        <authorList>
            <person name="Luo Y."/>
            <person name="Xu X."/>
            <person name="Ding Z."/>
            <person name="Liu Z."/>
            <person name="Zhang B."/>
            <person name="Yan Z."/>
            <person name="Sun J."/>
            <person name="Hu S."/>
            <person name="Hu X."/>
        </authorList>
    </citation>
    <scope>NUCLEOTIDE SEQUENCE [LARGE SCALE GENOMIC DNA]</scope>
    <source>
        <strain evidence="16 17">HLK1</strain>
    </source>
</reference>
<keyword evidence="4 11" id="KW-0378">Hydrolase</keyword>
<evidence type="ECO:0000259" key="14">
    <source>
        <dbReference type="PROSITE" id="PS51194"/>
    </source>
</evidence>
<keyword evidence="17" id="KW-1185">Reference proteome</keyword>
<dbReference type="GO" id="GO:0009266">
    <property type="term" value="P:response to temperature stimulus"/>
    <property type="evidence" value="ECO:0007669"/>
    <property type="project" value="UniProtKB-ARBA"/>
</dbReference>
<evidence type="ECO:0000256" key="2">
    <source>
        <dbReference type="ARBA" id="ARBA00022490"/>
    </source>
</evidence>
<dbReference type="eggNOG" id="COG0513">
    <property type="taxonomic scope" value="Bacteria"/>
</dbReference>
<evidence type="ECO:0000313" key="17">
    <source>
        <dbReference type="Proteomes" id="UP000001868"/>
    </source>
</evidence>
<protein>
    <recommendedName>
        <fullName evidence="9">DEAD-box ATP-dependent RNA helicase RhpA</fullName>
        <ecNumber evidence="1">3.6.4.13</ecNumber>
    </recommendedName>
</protein>
<dbReference type="SUPFAM" id="SSF52540">
    <property type="entry name" value="P-loop containing nucleoside triphosphate hydrolases"/>
    <property type="match status" value="1"/>
</dbReference>
<gene>
    <name evidence="16" type="ordered locus">PHZ_c1711</name>
</gene>
<feature type="domain" description="Helicase ATP-binding" evidence="13">
    <location>
        <begin position="33"/>
        <end position="206"/>
    </location>
</feature>
<dbReference type="EC" id="3.6.4.13" evidence="1"/>
<dbReference type="CDD" id="cd18787">
    <property type="entry name" value="SF2_C_DEAD"/>
    <property type="match status" value="1"/>
</dbReference>
<dbReference type="FunFam" id="3.40.50.300:FF:000108">
    <property type="entry name" value="ATP-dependent RNA helicase RhlE"/>
    <property type="match status" value="1"/>
</dbReference>
<keyword evidence="2" id="KW-0963">Cytoplasm</keyword>
<evidence type="ECO:0000313" key="16">
    <source>
        <dbReference type="EMBL" id="ACG78122.1"/>
    </source>
</evidence>
<dbReference type="PROSITE" id="PS00039">
    <property type="entry name" value="DEAD_ATP_HELICASE"/>
    <property type="match status" value="1"/>
</dbReference>
<dbReference type="PANTHER" id="PTHR47959">
    <property type="entry name" value="ATP-DEPENDENT RNA HELICASE RHLE-RELATED"/>
    <property type="match status" value="1"/>
</dbReference>
<keyword evidence="5 11" id="KW-0347">Helicase</keyword>
<evidence type="ECO:0000256" key="7">
    <source>
        <dbReference type="ARBA" id="ARBA00038437"/>
    </source>
</evidence>
<dbReference type="InterPro" id="IPR027417">
    <property type="entry name" value="P-loop_NTPase"/>
</dbReference>